<dbReference type="PANTHER" id="PTHR46847:SF1">
    <property type="entry name" value="D-ALLOSE-BINDING PERIPLASMIC PROTEIN-RELATED"/>
    <property type="match status" value="1"/>
</dbReference>
<evidence type="ECO:0000256" key="3">
    <source>
        <dbReference type="ARBA" id="ARBA00022729"/>
    </source>
</evidence>
<dbReference type="CDD" id="cd01536">
    <property type="entry name" value="PBP1_ABC_sugar_binding-like"/>
    <property type="match status" value="1"/>
</dbReference>
<dbReference type="GO" id="GO:0030246">
    <property type="term" value="F:carbohydrate binding"/>
    <property type="evidence" value="ECO:0007669"/>
    <property type="project" value="UniProtKB-ARBA"/>
</dbReference>
<name>X1DAV7_9ZZZZ</name>
<sequence length="262" mass="28682">QIDLLVERGVDAVITVPVDAAALSESVKKLNKLGIPIVCQDRSTTSGKLVITVQADNYLAGEQAAKFMVRLLELKYGEPTGLVLELQGALGTNVAQLRGGGFNDTMKKYPKIKVISKPTEWLPETGAKVTEDVLTAYPELDGIYTHSDFTLAGVIPALERIGRLELVGEENHIYTVSIDATSQALDWIRQRKQDVSISQPFIAYGTLAVEFFAEYYLKGKEIPVDQTVTQSGVLWSPARIIESPTGPMINLRTTPVDIHNVD</sequence>
<dbReference type="Pfam" id="PF13407">
    <property type="entry name" value="Peripla_BP_4"/>
    <property type="match status" value="1"/>
</dbReference>
<reference evidence="5" key="1">
    <citation type="journal article" date="2014" name="Front. Microbiol.">
        <title>High frequency of phylogenetically diverse reductive dehalogenase-homologous genes in deep subseafloor sedimentary metagenomes.</title>
        <authorList>
            <person name="Kawai M."/>
            <person name="Futagami T."/>
            <person name="Toyoda A."/>
            <person name="Takaki Y."/>
            <person name="Nishi S."/>
            <person name="Hori S."/>
            <person name="Arai W."/>
            <person name="Tsubouchi T."/>
            <person name="Morono Y."/>
            <person name="Uchiyama I."/>
            <person name="Ito T."/>
            <person name="Fujiyama A."/>
            <person name="Inagaki F."/>
            <person name="Takami H."/>
        </authorList>
    </citation>
    <scope>NUCLEOTIDE SEQUENCE</scope>
    <source>
        <strain evidence="5">Expedition CK06-06</strain>
    </source>
</reference>
<dbReference type="EMBL" id="BART01030575">
    <property type="protein sequence ID" value="GAH17911.1"/>
    <property type="molecule type" value="Genomic_DNA"/>
</dbReference>
<dbReference type="SUPFAM" id="SSF53822">
    <property type="entry name" value="Periplasmic binding protein-like I"/>
    <property type="match status" value="1"/>
</dbReference>
<feature type="domain" description="Periplasmic binding protein" evidence="4">
    <location>
        <begin position="1"/>
        <end position="220"/>
    </location>
</feature>
<evidence type="ECO:0000259" key="4">
    <source>
        <dbReference type="Pfam" id="PF13407"/>
    </source>
</evidence>
<dbReference type="GO" id="GO:0030313">
    <property type="term" value="C:cell envelope"/>
    <property type="evidence" value="ECO:0007669"/>
    <property type="project" value="UniProtKB-SubCell"/>
</dbReference>
<comment type="caution">
    <text evidence="5">The sequence shown here is derived from an EMBL/GenBank/DDBJ whole genome shotgun (WGS) entry which is preliminary data.</text>
</comment>
<gene>
    <name evidence="5" type="ORF">S01H4_53334</name>
</gene>
<evidence type="ECO:0000313" key="5">
    <source>
        <dbReference type="EMBL" id="GAH17911.1"/>
    </source>
</evidence>
<evidence type="ECO:0000256" key="2">
    <source>
        <dbReference type="ARBA" id="ARBA00007639"/>
    </source>
</evidence>
<comment type="similarity">
    <text evidence="2">Belongs to the bacterial solute-binding protein 2 family.</text>
</comment>
<feature type="non-terminal residue" evidence="5">
    <location>
        <position position="1"/>
    </location>
</feature>
<dbReference type="InterPro" id="IPR025997">
    <property type="entry name" value="SBP_2_dom"/>
</dbReference>
<keyword evidence="3" id="KW-0732">Signal</keyword>
<proteinExistence type="inferred from homology"/>
<organism evidence="5">
    <name type="scientific">marine sediment metagenome</name>
    <dbReference type="NCBI Taxonomy" id="412755"/>
    <lineage>
        <taxon>unclassified sequences</taxon>
        <taxon>metagenomes</taxon>
        <taxon>ecological metagenomes</taxon>
    </lineage>
</organism>
<accession>X1DAV7</accession>
<comment type="subcellular location">
    <subcellularLocation>
        <location evidence="1">Cell envelope</location>
    </subcellularLocation>
</comment>
<dbReference type="AlphaFoldDB" id="X1DAV7"/>
<dbReference type="Gene3D" id="3.40.50.2300">
    <property type="match status" value="2"/>
</dbReference>
<dbReference type="InterPro" id="IPR028082">
    <property type="entry name" value="Peripla_BP_I"/>
</dbReference>
<feature type="non-terminal residue" evidence="5">
    <location>
        <position position="262"/>
    </location>
</feature>
<protein>
    <recommendedName>
        <fullName evidence="4">Periplasmic binding protein domain-containing protein</fullName>
    </recommendedName>
</protein>
<evidence type="ECO:0000256" key="1">
    <source>
        <dbReference type="ARBA" id="ARBA00004196"/>
    </source>
</evidence>
<dbReference type="PANTHER" id="PTHR46847">
    <property type="entry name" value="D-ALLOSE-BINDING PERIPLASMIC PROTEIN-RELATED"/>
    <property type="match status" value="1"/>
</dbReference>